<proteinExistence type="predicted"/>
<sequence>MRTALVRSQHTQNYTVNLTISQTPADGGNRHLINIDSHEF</sequence>
<reference evidence="1" key="2">
    <citation type="journal article" date="2015" name="Fish Shellfish Immunol.">
        <title>Early steps in the European eel (Anguilla anguilla)-Vibrio vulnificus interaction in the gills: Role of the RtxA13 toxin.</title>
        <authorList>
            <person name="Callol A."/>
            <person name="Pajuelo D."/>
            <person name="Ebbesson L."/>
            <person name="Teles M."/>
            <person name="MacKenzie S."/>
            <person name="Amaro C."/>
        </authorList>
    </citation>
    <scope>NUCLEOTIDE SEQUENCE</scope>
</reference>
<evidence type="ECO:0000313" key="1">
    <source>
        <dbReference type="EMBL" id="JAH57240.1"/>
    </source>
</evidence>
<organism evidence="1">
    <name type="scientific">Anguilla anguilla</name>
    <name type="common">European freshwater eel</name>
    <name type="synonym">Muraena anguilla</name>
    <dbReference type="NCBI Taxonomy" id="7936"/>
    <lineage>
        <taxon>Eukaryota</taxon>
        <taxon>Metazoa</taxon>
        <taxon>Chordata</taxon>
        <taxon>Craniata</taxon>
        <taxon>Vertebrata</taxon>
        <taxon>Euteleostomi</taxon>
        <taxon>Actinopterygii</taxon>
        <taxon>Neopterygii</taxon>
        <taxon>Teleostei</taxon>
        <taxon>Anguilliformes</taxon>
        <taxon>Anguillidae</taxon>
        <taxon>Anguilla</taxon>
    </lineage>
</organism>
<accession>A0A0E9TWF9</accession>
<name>A0A0E9TWF9_ANGAN</name>
<protein>
    <submittedName>
        <fullName evidence="1">Uncharacterized protein</fullName>
    </submittedName>
</protein>
<dbReference type="AlphaFoldDB" id="A0A0E9TWF9"/>
<reference evidence="1" key="1">
    <citation type="submission" date="2014-11" db="EMBL/GenBank/DDBJ databases">
        <authorList>
            <person name="Amaro Gonzalez C."/>
        </authorList>
    </citation>
    <scope>NUCLEOTIDE SEQUENCE</scope>
</reference>
<dbReference type="EMBL" id="GBXM01051337">
    <property type="protein sequence ID" value="JAH57240.1"/>
    <property type="molecule type" value="Transcribed_RNA"/>
</dbReference>